<dbReference type="Proteomes" id="UP000085678">
    <property type="component" value="Unplaced"/>
</dbReference>
<evidence type="ECO:0000256" key="6">
    <source>
        <dbReference type="SAM" id="MobiDB-lite"/>
    </source>
</evidence>
<dbReference type="GO" id="GO:0070728">
    <property type="term" value="F:L-leucine binding"/>
    <property type="evidence" value="ECO:0007669"/>
    <property type="project" value="TreeGrafter"/>
</dbReference>
<protein>
    <submittedName>
        <fullName evidence="8">Sestrin-1 isoform X1</fullName>
    </submittedName>
</protein>
<dbReference type="OrthoDB" id="337464at2759"/>
<reference evidence="8" key="1">
    <citation type="submission" date="2025-08" db="UniProtKB">
        <authorList>
            <consortium name="RefSeq"/>
        </authorList>
    </citation>
    <scope>IDENTIFICATION</scope>
    <source>
        <tissue evidence="8">Gonads</tissue>
    </source>
</reference>
<evidence type="ECO:0000256" key="4">
    <source>
        <dbReference type="ARBA" id="ARBA00023002"/>
    </source>
</evidence>
<gene>
    <name evidence="8" type="primary">LOC106168960</name>
</gene>
<dbReference type="GeneID" id="106168960"/>
<comment type="catalytic activity">
    <reaction evidence="5">
        <text>a hydroperoxide + L-cysteinyl-[protein] = S-hydroxy-L-cysteinyl-[protein] + an alcohol</text>
        <dbReference type="Rhea" id="RHEA:67124"/>
        <dbReference type="Rhea" id="RHEA-COMP:10131"/>
        <dbReference type="Rhea" id="RHEA-COMP:17193"/>
        <dbReference type="ChEBI" id="CHEBI:29950"/>
        <dbReference type="ChEBI" id="CHEBI:30879"/>
        <dbReference type="ChEBI" id="CHEBI:35924"/>
        <dbReference type="ChEBI" id="CHEBI:61973"/>
    </reaction>
    <physiologicalReaction direction="left-to-right" evidence="5">
        <dbReference type="Rhea" id="RHEA:67125"/>
    </physiologicalReaction>
</comment>
<dbReference type="Pfam" id="PF04636">
    <property type="entry name" value="PA26"/>
    <property type="match status" value="1"/>
</dbReference>
<dbReference type="PANTHER" id="PTHR12474">
    <property type="entry name" value="P53 REGULATED PA26 NUCLEAR PROTEIN SESTRIN"/>
    <property type="match status" value="1"/>
</dbReference>
<feature type="compositionally biased region" description="Low complexity" evidence="6">
    <location>
        <begin position="328"/>
        <end position="340"/>
    </location>
</feature>
<comment type="subcellular location">
    <subcellularLocation>
        <location evidence="1">Cytoplasm</location>
    </subcellularLocation>
</comment>
<evidence type="ECO:0000256" key="2">
    <source>
        <dbReference type="ARBA" id="ARBA00008350"/>
    </source>
</evidence>
<dbReference type="STRING" id="7574.A0A1S3IZQ1"/>
<dbReference type="GO" id="GO:0005737">
    <property type="term" value="C:cytoplasm"/>
    <property type="evidence" value="ECO:0007669"/>
    <property type="project" value="UniProtKB-SubCell"/>
</dbReference>
<dbReference type="GO" id="GO:0016239">
    <property type="term" value="P:positive regulation of macroautophagy"/>
    <property type="evidence" value="ECO:0007669"/>
    <property type="project" value="TreeGrafter"/>
</dbReference>
<name>A0A1S3IZQ1_LINAN</name>
<dbReference type="FunCoup" id="A0A1S3IZQ1">
    <property type="interactions" value="301"/>
</dbReference>
<dbReference type="InterPro" id="IPR029032">
    <property type="entry name" value="AhpD-like"/>
</dbReference>
<accession>A0A1S3IZQ1</accession>
<comment type="similarity">
    <text evidence="2">Belongs to the sestrin family.</text>
</comment>
<dbReference type="GO" id="GO:0071233">
    <property type="term" value="P:cellular response to L-leucine"/>
    <property type="evidence" value="ECO:0007669"/>
    <property type="project" value="TreeGrafter"/>
</dbReference>
<keyword evidence="3" id="KW-0963">Cytoplasm</keyword>
<dbReference type="FunFam" id="1.20.1290.10:FF:000001">
    <property type="entry name" value="Sestrin 1"/>
    <property type="match status" value="1"/>
</dbReference>
<evidence type="ECO:0000313" key="7">
    <source>
        <dbReference type="Proteomes" id="UP000085678"/>
    </source>
</evidence>
<dbReference type="GO" id="GO:1904262">
    <property type="term" value="P:negative regulation of TORC1 signaling"/>
    <property type="evidence" value="ECO:0007669"/>
    <property type="project" value="UniProtKB-ARBA"/>
</dbReference>
<dbReference type="GO" id="GO:0005634">
    <property type="term" value="C:nucleus"/>
    <property type="evidence" value="ECO:0007669"/>
    <property type="project" value="InterPro"/>
</dbReference>
<evidence type="ECO:0000313" key="8">
    <source>
        <dbReference type="RefSeq" id="XP_013403677.1"/>
    </source>
</evidence>
<dbReference type="AlphaFoldDB" id="A0A1S3IZQ1"/>
<feature type="region of interest" description="Disordered" evidence="6">
    <location>
        <begin position="310"/>
        <end position="340"/>
    </location>
</feature>
<evidence type="ECO:0000256" key="1">
    <source>
        <dbReference type="ARBA" id="ARBA00004496"/>
    </source>
</evidence>
<dbReference type="GO" id="GO:1901031">
    <property type="term" value="P:regulation of response to reactive oxygen species"/>
    <property type="evidence" value="ECO:0007669"/>
    <property type="project" value="InterPro"/>
</dbReference>
<keyword evidence="7" id="KW-1185">Reference proteome</keyword>
<dbReference type="GO" id="GO:1990253">
    <property type="term" value="P:cellular response to leucine starvation"/>
    <property type="evidence" value="ECO:0007669"/>
    <property type="project" value="TreeGrafter"/>
</dbReference>
<keyword evidence="4" id="KW-0560">Oxidoreductase</keyword>
<sequence>MQSIIEDGLRWLMADMPEDRTLRDEKSLRFFLALCSRDQNSRSHALENISRALDAWVDGYGSPQEAVYHNNHHDARIQPLDRKPLVKELLPDLLRFSIYCPFEDVRSKCGALLLDLQERGLKIPRRVGRGPSRFIPENEIVPVDTDDEETQMLFVDAFLQNNRLEHIVQVMGYHPKYLDSFLKTQQYILRGDGPLPYDYRHYIAIMASARHQCSYLINLHKTEFLLCGGEETWLKGLDHIPQKLRDLYEIIKILAHRPWLISKNHIEKLTRGNDNWSLAEVMHALIIIAHFHAMCSFVYGCGIHPEIDEENGHTFRPSSSSDSEDNHSSSNSHSGSPTSTDAAAGIEALMERMKQLNETGEEPTQEEMLARFQKVESQSLELEAGKSQLSPKASILCYVEDPSFGYEDFAMRGAVQEIPTFRAQDFSWEDQGYSLANRLYSDIGTLLDDKFNTAYNLTYFTMGPNTDVDTSSFRRAIWNYIHCMYGIRHDDYNYGEVNHLLERYLKSYVKTVTCYPERVSKKDYDNFMRGFKHSEKVHVNLMLLEAKMQAELLYSLRALTRYMT</sequence>
<dbReference type="PANTHER" id="PTHR12474:SF0">
    <property type="entry name" value="SESTRIN HOMOLOG"/>
    <property type="match status" value="1"/>
</dbReference>
<organism evidence="7 8">
    <name type="scientific">Lingula anatina</name>
    <name type="common">Brachiopod</name>
    <name type="synonym">Lingula unguis</name>
    <dbReference type="NCBI Taxonomy" id="7574"/>
    <lineage>
        <taxon>Eukaryota</taxon>
        <taxon>Metazoa</taxon>
        <taxon>Spiralia</taxon>
        <taxon>Lophotrochozoa</taxon>
        <taxon>Brachiopoda</taxon>
        <taxon>Linguliformea</taxon>
        <taxon>Lingulata</taxon>
        <taxon>Lingulida</taxon>
        <taxon>Linguloidea</taxon>
        <taxon>Lingulidae</taxon>
        <taxon>Lingula</taxon>
    </lineage>
</organism>
<dbReference type="GO" id="GO:0016684">
    <property type="term" value="F:oxidoreductase activity, acting on peroxide as acceptor"/>
    <property type="evidence" value="ECO:0007669"/>
    <property type="project" value="TreeGrafter"/>
</dbReference>
<dbReference type="SUPFAM" id="SSF69118">
    <property type="entry name" value="AhpD-like"/>
    <property type="match status" value="1"/>
</dbReference>
<evidence type="ECO:0000256" key="3">
    <source>
        <dbReference type="ARBA" id="ARBA00022490"/>
    </source>
</evidence>
<dbReference type="InterPro" id="IPR006730">
    <property type="entry name" value="Sestrin"/>
</dbReference>
<dbReference type="KEGG" id="lak:106168960"/>
<dbReference type="InParanoid" id="A0A1S3IZQ1"/>
<dbReference type="RefSeq" id="XP_013403677.1">
    <property type="nucleotide sequence ID" value="XM_013548223.1"/>
</dbReference>
<proteinExistence type="inferred from homology"/>
<evidence type="ECO:0000256" key="5">
    <source>
        <dbReference type="ARBA" id="ARBA00049242"/>
    </source>
</evidence>
<dbReference type="Gene3D" id="1.20.1290.10">
    <property type="entry name" value="AhpD-like"/>
    <property type="match status" value="1"/>
</dbReference>